<evidence type="ECO:0000313" key="3">
    <source>
        <dbReference type="Proteomes" id="UP001152622"/>
    </source>
</evidence>
<feature type="compositionally biased region" description="Low complexity" evidence="1">
    <location>
        <begin position="60"/>
        <end position="82"/>
    </location>
</feature>
<feature type="region of interest" description="Disordered" evidence="1">
    <location>
        <begin position="39"/>
        <end position="112"/>
    </location>
</feature>
<evidence type="ECO:0000256" key="1">
    <source>
        <dbReference type="SAM" id="MobiDB-lite"/>
    </source>
</evidence>
<sequence length="235" mass="24386">MQERVFMGMGSKPFMDIQPSEAAICDRAVKCALPGRECKAAASSGVSAPPGDNALPRPDSIGSGSSSSMSGSHSSSSSGRGSLPPTGFLCGQPQEREEGHRDFPGSGGLEDDDLDREKIQLLMDSSESSGESVSGFSGSDRSCLSVIGGDADDTSSIASTLRPKAGHALGTAHPPEPRTGSSHDCQREIDRGLTCCLCEKNSCTLKAPSGAGPMKAQLRYKEPIPNSCHQSTLLL</sequence>
<dbReference type="AlphaFoldDB" id="A0A9Q1FYM1"/>
<comment type="caution">
    <text evidence="2">The sequence shown here is derived from an EMBL/GenBank/DDBJ whole genome shotgun (WGS) entry which is preliminary data.</text>
</comment>
<dbReference type="InterPro" id="IPR052231">
    <property type="entry name" value="Rho_GEF_signaling-related"/>
</dbReference>
<accession>A0A9Q1FYM1</accession>
<dbReference type="EMBL" id="JAINUF010000003">
    <property type="protein sequence ID" value="KAJ8369625.1"/>
    <property type="molecule type" value="Genomic_DNA"/>
</dbReference>
<proteinExistence type="predicted"/>
<evidence type="ECO:0000313" key="2">
    <source>
        <dbReference type="EMBL" id="KAJ8369625.1"/>
    </source>
</evidence>
<gene>
    <name evidence="2" type="ORF">SKAU_G00096530</name>
</gene>
<feature type="compositionally biased region" description="Low complexity" evidence="1">
    <location>
        <begin position="40"/>
        <end position="51"/>
    </location>
</feature>
<name>A0A9Q1FYM1_SYNKA</name>
<keyword evidence="3" id="KW-1185">Reference proteome</keyword>
<reference evidence="2" key="1">
    <citation type="journal article" date="2023" name="Science">
        <title>Genome structures resolve the early diversification of teleost fishes.</title>
        <authorList>
            <person name="Parey E."/>
            <person name="Louis A."/>
            <person name="Montfort J."/>
            <person name="Bouchez O."/>
            <person name="Roques C."/>
            <person name="Iampietro C."/>
            <person name="Lluch J."/>
            <person name="Castinel A."/>
            <person name="Donnadieu C."/>
            <person name="Desvignes T."/>
            <person name="Floi Bucao C."/>
            <person name="Jouanno E."/>
            <person name="Wen M."/>
            <person name="Mejri S."/>
            <person name="Dirks R."/>
            <person name="Jansen H."/>
            <person name="Henkel C."/>
            <person name="Chen W.J."/>
            <person name="Zahm M."/>
            <person name="Cabau C."/>
            <person name="Klopp C."/>
            <person name="Thompson A.W."/>
            <person name="Robinson-Rechavi M."/>
            <person name="Braasch I."/>
            <person name="Lecointre G."/>
            <person name="Bobe J."/>
            <person name="Postlethwait J.H."/>
            <person name="Berthelot C."/>
            <person name="Roest Crollius H."/>
            <person name="Guiguen Y."/>
        </authorList>
    </citation>
    <scope>NUCLEOTIDE SEQUENCE</scope>
    <source>
        <strain evidence="2">WJC10195</strain>
    </source>
</reference>
<dbReference type="PANTHER" id="PTHR45845:SF2">
    <property type="entry name" value="RIKEN CDNA D630003M21 GENE"/>
    <property type="match status" value="1"/>
</dbReference>
<dbReference type="OrthoDB" id="6152532at2759"/>
<dbReference type="Proteomes" id="UP001152622">
    <property type="component" value="Chromosome 3"/>
</dbReference>
<feature type="region of interest" description="Disordered" evidence="1">
    <location>
        <begin position="164"/>
        <end position="185"/>
    </location>
</feature>
<feature type="compositionally biased region" description="Basic and acidic residues" evidence="1">
    <location>
        <begin position="94"/>
        <end position="103"/>
    </location>
</feature>
<protein>
    <submittedName>
        <fullName evidence="2">Uncharacterized protein</fullName>
    </submittedName>
</protein>
<dbReference type="PANTHER" id="PTHR45845">
    <property type="entry name" value="RHO GUANINE NUCLEOTIDE EXCHANGE FACTOR-RELATED"/>
    <property type="match status" value="1"/>
</dbReference>
<organism evidence="2 3">
    <name type="scientific">Synaphobranchus kaupii</name>
    <name type="common">Kaup's arrowtooth eel</name>
    <dbReference type="NCBI Taxonomy" id="118154"/>
    <lineage>
        <taxon>Eukaryota</taxon>
        <taxon>Metazoa</taxon>
        <taxon>Chordata</taxon>
        <taxon>Craniata</taxon>
        <taxon>Vertebrata</taxon>
        <taxon>Euteleostomi</taxon>
        <taxon>Actinopterygii</taxon>
        <taxon>Neopterygii</taxon>
        <taxon>Teleostei</taxon>
        <taxon>Anguilliformes</taxon>
        <taxon>Synaphobranchidae</taxon>
        <taxon>Synaphobranchus</taxon>
    </lineage>
</organism>